<reference evidence="2 13" key="5">
    <citation type="submission" date="2018-08" db="EMBL/GenBank/DDBJ databases">
        <authorList>
            <consortium name="GenomeTrakr network: Whole genome sequencing for foodborne pathogen traceback"/>
        </authorList>
    </citation>
    <scope>NUCLEOTIDE SEQUENCE [LARGE SCALE GENOMIC DNA]</scope>
    <source>
        <strain evidence="2 13">NC_STEC194</strain>
        <strain evidence="1 14">PSU-1190</strain>
    </source>
</reference>
<dbReference type="EMBL" id="QFSS01000561">
    <property type="protein sequence ID" value="PZZ54676.1"/>
    <property type="molecule type" value="Genomic_DNA"/>
</dbReference>
<dbReference type="Pfam" id="PF16809">
    <property type="entry name" value="NleF_casp_inhib"/>
    <property type="match status" value="1"/>
</dbReference>
<sequence>MLPTSGSSANLYSWMYVSGRGNPSTPESVSELNHNHFLSPELQDKLDVMVSIYSCARNNNELEEIFQELSAFVSGLMDKRNSVFEVRNENTDEVVGALRAGMTIEDRDSYIRDLFFLHSLKVKIEESRQGKEDSKCKVYNLLCPHHSSELYGDLRAMKCLVEGCSDDFNPFDIIRVPDLTYNKGSLQCG</sequence>
<evidence type="ECO:0000313" key="9">
    <source>
        <dbReference type="Proteomes" id="UP000248865"/>
    </source>
</evidence>
<name>A0A0F3UI17_ECOLX</name>
<evidence type="ECO:0000313" key="13">
    <source>
        <dbReference type="Proteomes" id="UP000587626"/>
    </source>
</evidence>
<dbReference type="Gene3D" id="1.20.1260.90">
    <property type="match status" value="1"/>
</dbReference>
<organism evidence="2 13">
    <name type="scientific">Escherichia coli</name>
    <dbReference type="NCBI Taxonomy" id="562"/>
    <lineage>
        <taxon>Bacteria</taxon>
        <taxon>Pseudomonadati</taxon>
        <taxon>Pseudomonadota</taxon>
        <taxon>Gammaproteobacteria</taxon>
        <taxon>Enterobacterales</taxon>
        <taxon>Enterobacteriaceae</taxon>
        <taxon>Escherichia</taxon>
    </lineage>
</organism>
<evidence type="ECO:0000313" key="1">
    <source>
        <dbReference type="EMBL" id="EFA4421094.1"/>
    </source>
</evidence>
<proteinExistence type="predicted"/>
<dbReference type="Proteomes" id="UP000248865">
    <property type="component" value="Unassembled WGS sequence"/>
</dbReference>
<evidence type="ECO:0000313" key="12">
    <source>
        <dbReference type="Proteomes" id="UP000305093"/>
    </source>
</evidence>
<reference evidence="3 8" key="1">
    <citation type="journal article" date="2015" name="Genome Announc.">
        <title>Draft Genome Sequences of Human-Pathogenic Escherichia coli O26:H11 Strains Carrying the stx2 Gene Only and Circulating in France.</title>
        <authorList>
            <person name="Delannoy S."/>
            <person name="Mariani-Kurkdjian P."/>
            <person name="Bonacorsi S."/>
            <person name="Liguori S."/>
            <person name="Ison S.A."/>
            <person name="Fach P."/>
        </authorList>
    </citation>
    <scope>NUCLEOTIDE SEQUENCE [LARGE SCALE GENOMIC DNA]</scope>
    <source>
        <strain evidence="3 8">34870</strain>
    </source>
</reference>
<dbReference type="EMBL" id="UGEE01000003">
    <property type="protein sequence ID" value="STK73266.1"/>
    <property type="molecule type" value="Genomic_DNA"/>
</dbReference>
<dbReference type="EMBL" id="RROO01000054">
    <property type="protein sequence ID" value="TJF61702.1"/>
    <property type="molecule type" value="Genomic_DNA"/>
</dbReference>
<reference evidence="3" key="2">
    <citation type="submission" date="2017-03" db="EMBL/GenBank/DDBJ databases">
        <title>The mobilome is the main driver of stx2-positive O26:H11 Escherichia coli strains evolution.</title>
        <authorList>
            <person name="Delannoy S."/>
            <person name="Mariani-Kurkdjian P."/>
            <person name="Webb H.E."/>
            <person name="Bonacorsi S."/>
            <person name="Fach P."/>
        </authorList>
    </citation>
    <scope>NUCLEOTIDE SEQUENCE</scope>
    <source>
        <strain evidence="3">34870</strain>
    </source>
</reference>
<evidence type="ECO:0000313" key="14">
    <source>
        <dbReference type="Proteomes" id="UP000591371"/>
    </source>
</evidence>
<dbReference type="AlphaFoldDB" id="A0A0F3UI17"/>
<dbReference type="Proteomes" id="UP000036331">
    <property type="component" value="Unassembled WGS sequence"/>
</dbReference>
<evidence type="ECO:0000313" key="7">
    <source>
        <dbReference type="EMBL" id="TJF61702.1"/>
    </source>
</evidence>
<dbReference type="OMA" id="YSWMYIS"/>
<evidence type="ECO:0000313" key="3">
    <source>
        <dbReference type="EMBL" id="PBN70389.1"/>
    </source>
</evidence>
<dbReference type="Proteomes" id="UP000587626">
    <property type="component" value="Unassembled WGS sequence"/>
</dbReference>
<reference evidence="7 12" key="6">
    <citation type="submission" date="2018-12" db="EMBL/GenBank/DDBJ databases">
        <title>Food and Water Safety Consortium.</title>
        <authorList>
            <person name="Tyson S."/>
            <person name="Peterson C.-L."/>
            <person name="Olson A."/>
            <person name="Tyler S."/>
            <person name="Cabral J."/>
            <person name="Lynch T."/>
            <person name="Knox N."/>
            <person name="Van Domselaar G."/>
            <person name="Graham M."/>
        </authorList>
    </citation>
    <scope>NUCLEOTIDE SEQUENCE [LARGE SCALE GENOMIC DNA]</scope>
    <source>
        <strain evidence="7 12">FWSEC0419</strain>
    </source>
</reference>
<evidence type="ECO:0000313" key="11">
    <source>
        <dbReference type="Proteomes" id="UP000255153"/>
    </source>
</evidence>
<dbReference type="Proteomes" id="UP000255153">
    <property type="component" value="Unassembled WGS sequence"/>
</dbReference>
<protein>
    <submittedName>
        <fullName evidence="1">Effector protein NleF</fullName>
    </submittedName>
    <submittedName>
        <fullName evidence="5">T3SS effector NleF</fullName>
    </submittedName>
    <submittedName>
        <fullName evidence="2">T3SS effector caspase inhibitor NleF</fullName>
    </submittedName>
</protein>
<evidence type="ECO:0000313" key="10">
    <source>
        <dbReference type="Proteomes" id="UP000255057"/>
    </source>
</evidence>
<dbReference type="EMBL" id="UGFO01000006">
    <property type="protein sequence ID" value="STN15167.1"/>
    <property type="molecule type" value="Genomic_DNA"/>
</dbReference>
<dbReference type="Proteomes" id="UP000591371">
    <property type="component" value="Unassembled WGS sequence"/>
</dbReference>
<evidence type="ECO:0000313" key="2">
    <source>
        <dbReference type="EMBL" id="EFM7863739.1"/>
    </source>
</evidence>
<evidence type="ECO:0000313" key="5">
    <source>
        <dbReference type="EMBL" id="STK73266.1"/>
    </source>
</evidence>
<dbReference type="EMBL" id="AATLXB010000124">
    <property type="protein sequence ID" value="EFM7863739.1"/>
    <property type="molecule type" value="Genomic_DNA"/>
</dbReference>
<dbReference type="SMR" id="A0A0F3UI17"/>
<dbReference type="InterPro" id="IPR031829">
    <property type="entry name" value="NleF"/>
</dbReference>
<gene>
    <name evidence="2" type="primary">nleF</name>
    <name evidence="3" type="ORF">ABE91_023335</name>
    <name evidence="2" type="ORF">B6R15_005124</name>
    <name evidence="7" type="ORF">C9194_21875</name>
    <name evidence="1" type="ORF">D3G36_25290</name>
    <name evidence="4" type="ORF">DIV22_31085</name>
    <name evidence="5" type="ORF">NCTC8603_01121</name>
    <name evidence="6" type="ORF">NCTC8960_05585</name>
</gene>
<dbReference type="RefSeq" id="WP_000938103.1">
    <property type="nucleotide sequence ID" value="NZ_AP018808.1"/>
</dbReference>
<dbReference type="Proteomes" id="UP000255057">
    <property type="component" value="Unassembled WGS sequence"/>
</dbReference>
<dbReference type="InterPro" id="IPR038334">
    <property type="entry name" value="NleF_sf"/>
</dbReference>
<evidence type="ECO:0000313" key="8">
    <source>
        <dbReference type="Proteomes" id="UP000036331"/>
    </source>
</evidence>
<accession>A0A0F3UI17</accession>
<dbReference type="Proteomes" id="UP000305093">
    <property type="component" value="Unassembled WGS sequence"/>
</dbReference>
<evidence type="ECO:0000313" key="4">
    <source>
        <dbReference type="EMBL" id="PZZ54676.1"/>
    </source>
</evidence>
<reference evidence="10 11" key="4">
    <citation type="submission" date="2018-06" db="EMBL/GenBank/DDBJ databases">
        <authorList>
            <consortium name="Pathogen Informatics"/>
            <person name="Doyle S."/>
        </authorList>
    </citation>
    <scope>NUCLEOTIDE SEQUENCE [LARGE SCALE GENOMIC DNA]</scope>
    <source>
        <strain evidence="5 11">NCTC8603</strain>
        <strain evidence="6 10">NCTC8960</strain>
    </source>
</reference>
<evidence type="ECO:0000313" key="6">
    <source>
        <dbReference type="EMBL" id="STN15167.1"/>
    </source>
</evidence>
<dbReference type="EMBL" id="AASATZ010000075">
    <property type="protein sequence ID" value="EFA4421094.1"/>
    <property type="molecule type" value="Genomic_DNA"/>
</dbReference>
<dbReference type="EMBL" id="LDXE02000005">
    <property type="protein sequence ID" value="PBN70389.1"/>
    <property type="molecule type" value="Genomic_DNA"/>
</dbReference>
<reference evidence="4 9" key="3">
    <citation type="submission" date="2018-05" db="EMBL/GenBank/DDBJ databases">
        <title>Genomic sequencing of EHEC O26 New European Clone.</title>
        <authorList>
            <person name="Karnisova L."/>
            <person name="Nunvar J."/>
            <person name="Marejkova M."/>
            <person name="Mellmann A."/>
            <person name="Drevinek P."/>
            <person name="Blahova K."/>
            <person name="Bielaszewska M."/>
        </authorList>
    </citation>
    <scope>NUCLEOTIDE SEQUENCE [LARGE SCALE GENOMIC DNA]</scope>
    <source>
        <strain evidence="4 9">14-391</strain>
    </source>
</reference>